<keyword evidence="1 10" id="KW-0963">Cytoplasm</keyword>
<dbReference type="PANTHER" id="PTHR43024">
    <property type="entry name" value="UDP-N-ACETYLMURAMOYL-TRIPEPTIDE--D-ALANYL-D-ALANINE LIGASE"/>
    <property type="match status" value="1"/>
</dbReference>
<dbReference type="OrthoDB" id="9801978at2"/>
<dbReference type="InterPro" id="IPR013221">
    <property type="entry name" value="Mur_ligase_cen"/>
</dbReference>
<dbReference type="SUPFAM" id="SSF53244">
    <property type="entry name" value="MurD-like peptide ligases, peptide-binding domain"/>
    <property type="match status" value="1"/>
</dbReference>
<evidence type="ECO:0000256" key="8">
    <source>
        <dbReference type="ARBA" id="ARBA00023306"/>
    </source>
</evidence>
<keyword evidence="9 10" id="KW-0961">Cell wall biogenesis/degradation</keyword>
<feature type="binding site" evidence="10">
    <location>
        <begin position="117"/>
        <end position="123"/>
    </location>
    <ligand>
        <name>ATP</name>
        <dbReference type="ChEBI" id="CHEBI:30616"/>
    </ligand>
</feature>
<dbReference type="Gene3D" id="3.40.1390.10">
    <property type="entry name" value="MurE/MurF, N-terminal domain"/>
    <property type="match status" value="1"/>
</dbReference>
<comment type="subcellular location">
    <subcellularLocation>
        <location evidence="10 11">Cytoplasm</location>
    </subcellularLocation>
</comment>
<accession>A0A0P1P8J4</accession>
<reference evidence="16 17" key="1">
    <citation type="submission" date="2015-11" db="EMBL/GenBank/DDBJ databases">
        <authorList>
            <person name="Zhang Y."/>
            <person name="Guo Z."/>
        </authorList>
    </citation>
    <scope>NUCLEOTIDE SEQUENCE [LARGE SCALE GENOMIC DNA]</scope>
    <source>
        <strain evidence="16">JGI-4</strain>
    </source>
</reference>
<dbReference type="Gene3D" id="3.40.1190.10">
    <property type="entry name" value="Mur-like, catalytic domain"/>
    <property type="match status" value="1"/>
</dbReference>
<evidence type="ECO:0000313" key="16">
    <source>
        <dbReference type="EMBL" id="CUU04600.1"/>
    </source>
</evidence>
<feature type="domain" description="Mur ligase C-terminal" evidence="13">
    <location>
        <begin position="325"/>
        <end position="447"/>
    </location>
</feature>
<evidence type="ECO:0000259" key="12">
    <source>
        <dbReference type="Pfam" id="PF01225"/>
    </source>
</evidence>
<reference evidence="15 18" key="2">
    <citation type="submission" date="2015-11" db="EMBL/GenBank/DDBJ databases">
        <authorList>
            <person name="Varghese N."/>
        </authorList>
    </citation>
    <scope>NUCLEOTIDE SEQUENCE [LARGE SCALE GENOMIC DNA]</scope>
    <source>
        <strain evidence="15 18">JGI-8</strain>
    </source>
</reference>
<evidence type="ECO:0000256" key="6">
    <source>
        <dbReference type="ARBA" id="ARBA00022960"/>
    </source>
</evidence>
<evidence type="ECO:0000256" key="1">
    <source>
        <dbReference type="ARBA" id="ARBA00022490"/>
    </source>
</evidence>
<dbReference type="UniPathway" id="UPA00219"/>
<dbReference type="HAMAP" id="MF_02019">
    <property type="entry name" value="MurF"/>
    <property type="match status" value="1"/>
</dbReference>
<evidence type="ECO:0000256" key="7">
    <source>
        <dbReference type="ARBA" id="ARBA00022984"/>
    </source>
</evidence>
<proteinExistence type="inferred from homology"/>
<dbReference type="GO" id="GO:0008360">
    <property type="term" value="P:regulation of cell shape"/>
    <property type="evidence" value="ECO:0007669"/>
    <property type="project" value="UniProtKB-KW"/>
</dbReference>
<dbReference type="GO" id="GO:0005737">
    <property type="term" value="C:cytoplasm"/>
    <property type="evidence" value="ECO:0007669"/>
    <property type="project" value="UniProtKB-SubCell"/>
</dbReference>
<evidence type="ECO:0000313" key="18">
    <source>
        <dbReference type="Proteomes" id="UP000182200"/>
    </source>
</evidence>
<dbReference type="EMBL" id="CZVI01000001">
    <property type="protein sequence ID" value="CUS78175.1"/>
    <property type="molecule type" value="Genomic_DNA"/>
</dbReference>
<dbReference type="Proteomes" id="UP000182200">
    <property type="component" value="Unassembled WGS sequence"/>
</dbReference>
<dbReference type="AlphaFoldDB" id="A0A0P1P1I6"/>
<evidence type="ECO:0000256" key="10">
    <source>
        <dbReference type="HAMAP-Rule" id="MF_02019"/>
    </source>
</evidence>
<keyword evidence="4 10" id="KW-0547">Nucleotide-binding</keyword>
<keyword evidence="2 10" id="KW-0436">Ligase</keyword>
<gene>
    <name evidence="10" type="primary">murF</name>
    <name evidence="16" type="ORF">JGI4_01062</name>
    <name evidence="15" type="ORF">JGI8_00207</name>
</gene>
<dbReference type="Gene3D" id="3.90.190.20">
    <property type="entry name" value="Mur ligase, C-terminal domain"/>
    <property type="match status" value="1"/>
</dbReference>
<accession>A0A0P1LBL0</accession>
<dbReference type="InterPro" id="IPR036615">
    <property type="entry name" value="Mur_ligase_C_dom_sf"/>
</dbReference>
<evidence type="ECO:0000313" key="17">
    <source>
        <dbReference type="Proteomes" id="UP000182011"/>
    </source>
</evidence>
<evidence type="ECO:0000256" key="5">
    <source>
        <dbReference type="ARBA" id="ARBA00022840"/>
    </source>
</evidence>
<dbReference type="InterPro" id="IPR004101">
    <property type="entry name" value="Mur_ligase_C"/>
</dbReference>
<evidence type="ECO:0000256" key="11">
    <source>
        <dbReference type="RuleBase" id="RU004136"/>
    </source>
</evidence>
<keyword evidence="5 10" id="KW-0067">ATP-binding</keyword>
<dbReference type="SUPFAM" id="SSF63418">
    <property type="entry name" value="MurE/MurF N-terminal domain"/>
    <property type="match status" value="1"/>
</dbReference>
<comment type="function">
    <text evidence="10 11">Involved in cell wall formation. Catalyzes the final step in the synthesis of UDP-N-acetylmuramoyl-pentapeptide, the precursor of murein.</text>
</comment>
<accession>A0A0S4N1B8</accession>
<accession>A0A0P1P1I6</accession>
<keyword evidence="6 10" id="KW-0133">Cell shape</keyword>
<comment type="pathway">
    <text evidence="10 11">Cell wall biogenesis; peptidoglycan biosynthesis.</text>
</comment>
<organism evidence="16 17">
    <name type="scientific">Candidatus Kryptonium thompsonii</name>
    <dbReference type="NCBI Taxonomy" id="1633631"/>
    <lineage>
        <taxon>Bacteria</taxon>
        <taxon>Pseudomonadati</taxon>
        <taxon>Candidatus Kryptoniota</taxon>
        <taxon>Candidatus Kryptonium</taxon>
    </lineage>
</organism>
<dbReference type="EMBL" id="FAOP01000004">
    <property type="protein sequence ID" value="CUU04600.1"/>
    <property type="molecule type" value="Genomic_DNA"/>
</dbReference>
<keyword evidence="8 10" id="KW-0131">Cell cycle</keyword>
<dbReference type="PANTHER" id="PTHR43024:SF1">
    <property type="entry name" value="UDP-N-ACETYLMURAMOYL-TRIPEPTIDE--D-ALANYL-D-ALANINE LIGASE"/>
    <property type="match status" value="1"/>
</dbReference>
<feature type="domain" description="Mur ligase N-terminal catalytic" evidence="12">
    <location>
        <begin position="27"/>
        <end position="104"/>
    </location>
</feature>
<dbReference type="InterPro" id="IPR051046">
    <property type="entry name" value="MurCDEF_CellWall_CoF430Synth"/>
</dbReference>
<evidence type="ECO:0000256" key="3">
    <source>
        <dbReference type="ARBA" id="ARBA00022618"/>
    </source>
</evidence>
<name>A0A0P1P1I6_9BACT</name>
<dbReference type="InterPro" id="IPR005863">
    <property type="entry name" value="UDP-N-AcMur_synth"/>
</dbReference>
<evidence type="ECO:0000259" key="14">
    <source>
        <dbReference type="Pfam" id="PF08245"/>
    </source>
</evidence>
<dbReference type="EC" id="6.3.2.10" evidence="10 11"/>
<keyword evidence="3 10" id="KW-0132">Cell division</keyword>
<dbReference type="InterPro" id="IPR035911">
    <property type="entry name" value="MurE/MurF_N"/>
</dbReference>
<dbReference type="GO" id="GO:0005524">
    <property type="term" value="F:ATP binding"/>
    <property type="evidence" value="ECO:0007669"/>
    <property type="project" value="UniProtKB-UniRule"/>
</dbReference>
<dbReference type="Pfam" id="PF02875">
    <property type="entry name" value="Mur_ligase_C"/>
    <property type="match status" value="1"/>
</dbReference>
<evidence type="ECO:0000256" key="4">
    <source>
        <dbReference type="ARBA" id="ARBA00022741"/>
    </source>
</evidence>
<dbReference type="GO" id="GO:0047480">
    <property type="term" value="F:UDP-N-acetylmuramoyl-tripeptide-D-alanyl-D-alanine ligase activity"/>
    <property type="evidence" value="ECO:0007669"/>
    <property type="project" value="UniProtKB-UniRule"/>
</dbReference>
<protein>
    <recommendedName>
        <fullName evidence="10 11">UDP-N-acetylmuramoyl-tripeptide--D-alanyl-D-alanine ligase</fullName>
        <ecNumber evidence="10 11">6.3.2.10</ecNumber>
    </recommendedName>
    <alternativeName>
        <fullName evidence="10">D-alanyl-D-alanine-adding enzyme</fullName>
    </alternativeName>
</protein>
<dbReference type="InterPro" id="IPR000713">
    <property type="entry name" value="Mur_ligase_N"/>
</dbReference>
<accession>A0A0P1LY33</accession>
<dbReference type="GO" id="GO:0071555">
    <property type="term" value="P:cell wall organization"/>
    <property type="evidence" value="ECO:0007669"/>
    <property type="project" value="UniProtKB-KW"/>
</dbReference>
<evidence type="ECO:0000259" key="13">
    <source>
        <dbReference type="Pfam" id="PF02875"/>
    </source>
</evidence>
<feature type="domain" description="Mur ligase central" evidence="14">
    <location>
        <begin position="115"/>
        <end position="301"/>
    </location>
</feature>
<dbReference type="InterPro" id="IPR036565">
    <property type="entry name" value="Mur-like_cat_sf"/>
</dbReference>
<dbReference type="NCBIfam" id="TIGR01143">
    <property type="entry name" value="murF"/>
    <property type="match status" value="1"/>
</dbReference>
<accession>A0A0P1MBE7</accession>
<accession>A0A0P1M922</accession>
<dbReference type="GO" id="GO:0009252">
    <property type="term" value="P:peptidoglycan biosynthetic process"/>
    <property type="evidence" value="ECO:0007669"/>
    <property type="project" value="UniProtKB-UniRule"/>
</dbReference>
<keyword evidence="18" id="KW-1185">Reference proteome</keyword>
<dbReference type="STRING" id="1633631.GCA_001442925_01061"/>
<dbReference type="Pfam" id="PF01225">
    <property type="entry name" value="Mur_ligase"/>
    <property type="match status" value="1"/>
</dbReference>
<comment type="similarity">
    <text evidence="10">Belongs to the MurCDEF family. MurF subfamily.</text>
</comment>
<keyword evidence="7 10" id="KW-0573">Peptidoglycan synthesis</keyword>
<evidence type="ECO:0000256" key="2">
    <source>
        <dbReference type="ARBA" id="ARBA00022598"/>
    </source>
</evidence>
<dbReference type="Proteomes" id="UP000182011">
    <property type="component" value="Unassembled WGS sequence"/>
</dbReference>
<dbReference type="Pfam" id="PF08245">
    <property type="entry name" value="Mur_ligase_M"/>
    <property type="match status" value="1"/>
</dbReference>
<dbReference type="GO" id="GO:0051301">
    <property type="term" value="P:cell division"/>
    <property type="evidence" value="ECO:0007669"/>
    <property type="project" value="UniProtKB-KW"/>
</dbReference>
<comment type="catalytic activity">
    <reaction evidence="10 11">
        <text>D-alanyl-D-alanine + UDP-N-acetyl-alpha-D-muramoyl-L-alanyl-gamma-D-glutamyl-meso-2,6-diaminopimelate + ATP = UDP-N-acetyl-alpha-D-muramoyl-L-alanyl-gamma-D-glutamyl-meso-2,6-diaminopimeloyl-D-alanyl-D-alanine + ADP + phosphate + H(+)</text>
        <dbReference type="Rhea" id="RHEA:28374"/>
        <dbReference type="ChEBI" id="CHEBI:15378"/>
        <dbReference type="ChEBI" id="CHEBI:30616"/>
        <dbReference type="ChEBI" id="CHEBI:43474"/>
        <dbReference type="ChEBI" id="CHEBI:57822"/>
        <dbReference type="ChEBI" id="CHEBI:61386"/>
        <dbReference type="ChEBI" id="CHEBI:83905"/>
        <dbReference type="ChEBI" id="CHEBI:456216"/>
        <dbReference type="EC" id="6.3.2.10"/>
    </reaction>
</comment>
<evidence type="ECO:0000256" key="9">
    <source>
        <dbReference type="ARBA" id="ARBA00023316"/>
    </source>
</evidence>
<dbReference type="RefSeq" id="WP_082349151.1">
    <property type="nucleotide sequence ID" value="NZ_CZVI01000001.1"/>
</dbReference>
<sequence>MSLSIEHIRRMGFVDALNLERIRRKKIVGVSTDSRKIRKGEIFFAIKGGKFDGHDFVSSSFKKGAVACVVNFEWFERNKEKFKTKILIAVEDTLKALGKLANVYRKDFDIPVIAVAGSNGKTTTKEMIAFVLGQKYKVLKSEGNLNNQIGVPLTLFRLRKSHQIAVIEFGTNHFGEVRYLCEVAEPDHGLITNIGREHIEFFGDVEGVAREEGSLFDYLYETGGFVFVNIDDPYLRRMGEKFKNRITFGFAEDADVRGEIVDVDDFARVKFKVRFDGKEQILKLKIPGEHLVMNAISAFAVGLKFGVSANLIKKALQSYKPFSKRMEILKVKGITIINDTYNANPDSVIASLKTLVQMKCSGKKIAVLGDMLELGSYAEEAHREIGRKVVEFGIDYLFTYGSDMHYAYEVASDLIKHSMHFDDKDLLAYHLFEVVEKGDIVLVKGSRGMQMEDVVEKFVNKIKGLA</sequence>
<dbReference type="SUPFAM" id="SSF53623">
    <property type="entry name" value="MurD-like peptide ligases, catalytic domain"/>
    <property type="match status" value="1"/>
</dbReference>
<evidence type="ECO:0000313" key="15">
    <source>
        <dbReference type="EMBL" id="CUS78175.1"/>
    </source>
</evidence>